<keyword evidence="3" id="KW-1185">Reference proteome</keyword>
<accession>A0A317XY62</accession>
<dbReference type="Proteomes" id="UP000246740">
    <property type="component" value="Unassembled WGS sequence"/>
</dbReference>
<feature type="chain" id="PRO_5016264156" evidence="1">
    <location>
        <begin position="21"/>
        <end position="196"/>
    </location>
</feature>
<protein>
    <submittedName>
        <fullName evidence="2">Uncharacterized protein</fullName>
    </submittedName>
</protein>
<sequence>MRLLLGTVLIFVMAIGSVRSLYQPIPRLPYPLLLEQVMFKYNADGLEAEQDMEGAVAFLHQHYASSRPGEWRFGRLYPEEPDPKRFHTLAIYRMKHAQRRLWNVPGTNIFFDFIRAREWSGPGPAPGDTIAAVWKLYGNQMISRGLIAPPGTNVLRAARDNLDEFALRWQPRSNGEFNLELARVPSGPLSSNVPNS</sequence>
<reference evidence="2 3" key="1">
    <citation type="journal article" date="2018" name="Mol. Biol. Evol.">
        <title>Broad Genomic Sampling Reveals a Smut Pathogenic Ancestry of the Fungal Clade Ustilaginomycotina.</title>
        <authorList>
            <person name="Kijpornyongpan T."/>
            <person name="Mondo S.J."/>
            <person name="Barry K."/>
            <person name="Sandor L."/>
            <person name="Lee J."/>
            <person name="Lipzen A."/>
            <person name="Pangilinan J."/>
            <person name="LaButti K."/>
            <person name="Hainaut M."/>
            <person name="Henrissat B."/>
            <person name="Grigoriev I.V."/>
            <person name="Spatafora J.W."/>
            <person name="Aime M.C."/>
        </authorList>
    </citation>
    <scope>NUCLEOTIDE SEQUENCE [LARGE SCALE GENOMIC DNA]</scope>
    <source>
        <strain evidence="2 3">MCA 3645</strain>
    </source>
</reference>
<gene>
    <name evidence="2" type="ORF">BCV70DRAFT_214696</name>
</gene>
<evidence type="ECO:0000256" key="1">
    <source>
        <dbReference type="SAM" id="SignalP"/>
    </source>
</evidence>
<evidence type="ECO:0000313" key="3">
    <source>
        <dbReference type="Proteomes" id="UP000246740"/>
    </source>
</evidence>
<dbReference type="InParanoid" id="A0A317XY62"/>
<proteinExistence type="predicted"/>
<dbReference type="AlphaFoldDB" id="A0A317XY62"/>
<evidence type="ECO:0000313" key="2">
    <source>
        <dbReference type="EMBL" id="PWZ03246.1"/>
    </source>
</evidence>
<organism evidence="2 3">
    <name type="scientific">Testicularia cyperi</name>
    <dbReference type="NCBI Taxonomy" id="1882483"/>
    <lineage>
        <taxon>Eukaryota</taxon>
        <taxon>Fungi</taxon>
        <taxon>Dikarya</taxon>
        <taxon>Basidiomycota</taxon>
        <taxon>Ustilaginomycotina</taxon>
        <taxon>Ustilaginomycetes</taxon>
        <taxon>Ustilaginales</taxon>
        <taxon>Anthracoideaceae</taxon>
        <taxon>Testicularia</taxon>
    </lineage>
</organism>
<keyword evidence="1" id="KW-0732">Signal</keyword>
<feature type="signal peptide" evidence="1">
    <location>
        <begin position="1"/>
        <end position="20"/>
    </location>
</feature>
<dbReference type="EMBL" id="KZ819188">
    <property type="protein sequence ID" value="PWZ03246.1"/>
    <property type="molecule type" value="Genomic_DNA"/>
</dbReference>
<name>A0A317XY62_9BASI</name>